<feature type="transmembrane region" description="Helical" evidence="9">
    <location>
        <begin position="461"/>
        <end position="479"/>
    </location>
</feature>
<keyword evidence="7" id="KW-0868">Chloride</keyword>
<evidence type="ECO:0000256" key="1">
    <source>
        <dbReference type="ARBA" id="ARBA00004141"/>
    </source>
</evidence>
<feature type="compositionally biased region" description="Basic and acidic residues" evidence="8">
    <location>
        <begin position="43"/>
        <end position="72"/>
    </location>
</feature>
<dbReference type="GO" id="GO:0005247">
    <property type="term" value="F:voltage-gated chloride channel activity"/>
    <property type="evidence" value="ECO:0007669"/>
    <property type="project" value="TreeGrafter"/>
</dbReference>
<evidence type="ECO:0000256" key="9">
    <source>
        <dbReference type="SAM" id="Phobius"/>
    </source>
</evidence>
<dbReference type="EMBL" id="LGTZ01000635">
    <property type="protein sequence ID" value="OJD24098.1"/>
    <property type="molecule type" value="Genomic_DNA"/>
</dbReference>
<dbReference type="VEuPathDB" id="FungiDB:ACJ73_04543"/>
<keyword evidence="5" id="KW-0406">Ion transport</keyword>
<evidence type="ECO:0000256" key="5">
    <source>
        <dbReference type="ARBA" id="ARBA00023065"/>
    </source>
</evidence>
<comment type="caution">
    <text evidence="10">The sequence shown here is derived from an EMBL/GenBank/DDBJ whole genome shotgun (WGS) entry which is preliminary data.</text>
</comment>
<dbReference type="Pfam" id="PF00654">
    <property type="entry name" value="Voltage_CLC"/>
    <property type="match status" value="1"/>
</dbReference>
<keyword evidence="6 9" id="KW-0472">Membrane</keyword>
<dbReference type="OrthoDB" id="44789at2759"/>
<keyword evidence="11" id="KW-1185">Reference proteome</keyword>
<feature type="transmembrane region" description="Helical" evidence="9">
    <location>
        <begin position="425"/>
        <end position="449"/>
    </location>
</feature>
<feature type="transmembrane region" description="Helical" evidence="9">
    <location>
        <begin position="271"/>
        <end position="291"/>
    </location>
</feature>
<protein>
    <recommendedName>
        <fullName evidence="12">Chloride channel protein</fullName>
    </recommendedName>
</protein>
<sequence>MAPPALQRSVSNAPGLGGDDDDSTSDQDDNPRLIVTSPPSPTSRREQTTRFAELDIRSRLPRRPTTDMDERTGLLGAADDSNRTYTTIPNSTPSACPSTFHRHPSTAGSVRIPRNHSRANSQAVKFGGRDWPRTDTGDYSSKNSLGASFLVDRVWYDQFTSTDWVHDSIADGIRLRQLRSRRDIRGRLLAWVDGAQGWILVAVIGCITACVAYFVDVTENAMFDVKEGFCTENWFFSRRRCCLPEEQECDAWLSWAEILESSPIDRKWIDFVAFVFWAVVLAACSCMLTLLTKTVVPSSVSLSTLDEDLGAEIDSPGESPIRDRKTSSSSQSPQRGIVATPPMVYYSAAGSGVAEVKVILSGFVLHGYLGFKTLVIKTLALVLAVASGLSVGKEGPYVHIAACIGNISCRIFSKYHHNDGKRREVLSASAASGVGVAFGAPIGGVLFGLEEVSYYFPPKTLFRTFFCCIAAALSLKFLNPYGTGKIVLFEVRYVSDWKVFELLIFMLLGVLGGASGALFIKASKLWAQSFRRIPVMKRWPLLEVVLVSLITGLVSFWNRYTKLPVSELLFELASPCDPDTESRTGLCPTGDKIPEVIRYLVIAFVIKSILTIITFGIKVPAGIYVPSMVVGGLLGRIVGHIAQYFVVHFPDSFLFGSCSSSRDALLCINPGVYALIAAGSTMCGVTRLSVTLVIILFELTGSLDHVLPFSLAILCAKWTADAMEPLSIYDLLTDMNSYPYLDNKLHPTSDIELSELVPRVRKNRIIDISNSPLVPATELREKLDVLLLAGELDGGLPILRKNILVGLIPAPELEYALDRLEDEEEAMCLMCIDSSYEDRSAEWDWERERVDSTGRMADFTPFIDPAPVALDIHSPINLVYQCFVKLGLRYMCVLRDGQYAGLVHKKSFVKFMKEQGKGAHK</sequence>
<gene>
    <name evidence="10" type="ORF">ACJ73_04543</name>
</gene>
<keyword evidence="4 9" id="KW-1133">Transmembrane helix</keyword>
<accession>A0A1J9Q7Q1</accession>
<evidence type="ECO:0000313" key="11">
    <source>
        <dbReference type="Proteomes" id="UP000242791"/>
    </source>
</evidence>
<evidence type="ECO:0000256" key="3">
    <source>
        <dbReference type="ARBA" id="ARBA00022692"/>
    </source>
</evidence>
<feature type="transmembrane region" description="Helical" evidence="9">
    <location>
        <begin position="374"/>
        <end position="392"/>
    </location>
</feature>
<dbReference type="InterPro" id="IPR046342">
    <property type="entry name" value="CBS_dom_sf"/>
</dbReference>
<dbReference type="InterPro" id="IPR014743">
    <property type="entry name" value="Cl-channel_core"/>
</dbReference>
<dbReference type="PANTHER" id="PTHR45711:SF3">
    <property type="entry name" value="CLC CHANNEL"/>
    <property type="match status" value="1"/>
</dbReference>
<evidence type="ECO:0000256" key="7">
    <source>
        <dbReference type="ARBA" id="ARBA00023214"/>
    </source>
</evidence>
<feature type="transmembrane region" description="Helical" evidence="9">
    <location>
        <begin position="596"/>
        <end position="617"/>
    </location>
</feature>
<dbReference type="AlphaFoldDB" id="A0A1J9Q7Q1"/>
<feature type="region of interest" description="Disordered" evidence="8">
    <location>
        <begin position="1"/>
        <end position="112"/>
    </location>
</feature>
<dbReference type="GO" id="GO:0005769">
    <property type="term" value="C:early endosome"/>
    <property type="evidence" value="ECO:0007669"/>
    <property type="project" value="TreeGrafter"/>
</dbReference>
<evidence type="ECO:0000313" key="10">
    <source>
        <dbReference type="EMBL" id="OJD24098.1"/>
    </source>
</evidence>
<dbReference type="PANTHER" id="PTHR45711">
    <property type="entry name" value="CHLORIDE CHANNEL PROTEIN"/>
    <property type="match status" value="1"/>
</dbReference>
<keyword evidence="3 9" id="KW-0812">Transmembrane</keyword>
<dbReference type="PRINTS" id="PR00762">
    <property type="entry name" value="CLCHANNEL"/>
</dbReference>
<evidence type="ECO:0000256" key="8">
    <source>
        <dbReference type="SAM" id="MobiDB-lite"/>
    </source>
</evidence>
<evidence type="ECO:0008006" key="12">
    <source>
        <dbReference type="Google" id="ProtNLM"/>
    </source>
</evidence>
<dbReference type="SUPFAM" id="SSF81340">
    <property type="entry name" value="Clc chloride channel"/>
    <property type="match status" value="1"/>
</dbReference>
<evidence type="ECO:0000256" key="4">
    <source>
        <dbReference type="ARBA" id="ARBA00022989"/>
    </source>
</evidence>
<feature type="region of interest" description="Disordered" evidence="8">
    <location>
        <begin position="311"/>
        <end position="336"/>
    </location>
</feature>
<keyword evidence="2" id="KW-0813">Transport</keyword>
<dbReference type="CDD" id="cd03684">
    <property type="entry name" value="ClC_3_like"/>
    <property type="match status" value="1"/>
</dbReference>
<dbReference type="InterPro" id="IPR001807">
    <property type="entry name" value="ClC"/>
</dbReference>
<feature type="transmembrane region" description="Helical" evidence="9">
    <location>
        <begin position="499"/>
        <end position="520"/>
    </location>
</feature>
<proteinExistence type="predicted"/>
<reference evidence="10 11" key="1">
    <citation type="submission" date="2015-08" db="EMBL/GenBank/DDBJ databases">
        <title>Emmonsia species relationships and genome sequence.</title>
        <authorList>
            <person name="Cuomo C.A."/>
            <person name="Schwartz I.S."/>
            <person name="Kenyon C."/>
            <person name="De Hoog G.S."/>
            <person name="Govender N.P."/>
            <person name="Botha A."/>
            <person name="Moreno L."/>
            <person name="De Vries M."/>
            <person name="Munoz J.F."/>
            <person name="Stielow J.B."/>
        </authorList>
    </citation>
    <scope>NUCLEOTIDE SEQUENCE [LARGE SCALE GENOMIC DNA]</scope>
    <source>
        <strain evidence="10 11">EI222</strain>
    </source>
</reference>
<feature type="transmembrane region" description="Helical" evidence="9">
    <location>
        <begin position="188"/>
        <end position="215"/>
    </location>
</feature>
<dbReference type="GO" id="GO:0005794">
    <property type="term" value="C:Golgi apparatus"/>
    <property type="evidence" value="ECO:0007669"/>
    <property type="project" value="TreeGrafter"/>
</dbReference>
<dbReference type="Gene3D" id="1.10.3080.10">
    <property type="entry name" value="Clc chloride channel"/>
    <property type="match status" value="1"/>
</dbReference>
<evidence type="ECO:0000256" key="2">
    <source>
        <dbReference type="ARBA" id="ARBA00022448"/>
    </source>
</evidence>
<feature type="compositionally biased region" description="Polar residues" evidence="8">
    <location>
        <begin position="83"/>
        <end position="97"/>
    </location>
</feature>
<feature type="transmembrane region" description="Helical" evidence="9">
    <location>
        <begin position="624"/>
        <end position="646"/>
    </location>
</feature>
<name>A0A1J9Q7Q1_9EURO</name>
<organism evidence="10 11">
    <name type="scientific">Blastomyces percursus</name>
    <dbReference type="NCBI Taxonomy" id="1658174"/>
    <lineage>
        <taxon>Eukaryota</taxon>
        <taxon>Fungi</taxon>
        <taxon>Dikarya</taxon>
        <taxon>Ascomycota</taxon>
        <taxon>Pezizomycotina</taxon>
        <taxon>Eurotiomycetes</taxon>
        <taxon>Eurotiomycetidae</taxon>
        <taxon>Onygenales</taxon>
        <taxon>Ajellomycetaceae</taxon>
        <taxon>Blastomyces</taxon>
    </lineage>
</organism>
<dbReference type="Proteomes" id="UP000242791">
    <property type="component" value="Unassembled WGS sequence"/>
</dbReference>
<evidence type="ECO:0000256" key="6">
    <source>
        <dbReference type="ARBA" id="ARBA00023136"/>
    </source>
</evidence>
<feature type="compositionally biased region" description="Acidic residues" evidence="8">
    <location>
        <begin position="18"/>
        <end position="28"/>
    </location>
</feature>
<comment type="subcellular location">
    <subcellularLocation>
        <location evidence="1">Membrane</location>
        <topology evidence="1">Multi-pass membrane protein</topology>
    </subcellularLocation>
</comment>
<feature type="transmembrane region" description="Helical" evidence="9">
    <location>
        <begin position="541"/>
        <end position="560"/>
    </location>
</feature>
<dbReference type="FunFam" id="1.10.3080.10:FF:000013">
    <property type="entry name" value="Voltage-gated chloride channel (ClcA)"/>
    <property type="match status" value="1"/>
</dbReference>
<dbReference type="SUPFAM" id="SSF54631">
    <property type="entry name" value="CBS-domain pair"/>
    <property type="match status" value="1"/>
</dbReference>
<dbReference type="GO" id="GO:0005886">
    <property type="term" value="C:plasma membrane"/>
    <property type="evidence" value="ECO:0007669"/>
    <property type="project" value="TreeGrafter"/>
</dbReference>